<dbReference type="GO" id="GO:0006631">
    <property type="term" value="P:fatty acid metabolic process"/>
    <property type="evidence" value="ECO:0007669"/>
    <property type="project" value="TreeGrafter"/>
</dbReference>
<dbReference type="InterPro" id="IPR042099">
    <property type="entry name" value="ANL_N_sf"/>
</dbReference>
<comment type="similarity">
    <text evidence="1">Belongs to the ATP-dependent AMP-binding enzyme family.</text>
</comment>
<evidence type="ECO:0000313" key="3">
    <source>
        <dbReference type="EMBL" id="SFV68503.1"/>
    </source>
</evidence>
<proteinExistence type="inferred from homology"/>
<organism evidence="3">
    <name type="scientific">hydrothermal vent metagenome</name>
    <dbReference type="NCBI Taxonomy" id="652676"/>
    <lineage>
        <taxon>unclassified sequences</taxon>
        <taxon>metagenomes</taxon>
        <taxon>ecological metagenomes</taxon>
    </lineage>
</organism>
<evidence type="ECO:0000259" key="2">
    <source>
        <dbReference type="Pfam" id="PF00501"/>
    </source>
</evidence>
<dbReference type="AlphaFoldDB" id="A0A1W1CRZ8"/>
<keyword evidence="3" id="KW-0436">Ligase</keyword>
<dbReference type="SUPFAM" id="SSF56801">
    <property type="entry name" value="Acetyl-CoA synthetase-like"/>
    <property type="match status" value="1"/>
</dbReference>
<name>A0A1W1CRZ8_9ZZZZ</name>
<feature type="domain" description="AMP-dependent synthetase/ligase" evidence="2">
    <location>
        <begin position="61"/>
        <end position="236"/>
    </location>
</feature>
<gene>
    <name evidence="3" type="ORF">MNB_SM-4-1413</name>
</gene>
<dbReference type="PANTHER" id="PTHR43201">
    <property type="entry name" value="ACYL-COA SYNTHETASE"/>
    <property type="match status" value="1"/>
</dbReference>
<dbReference type="InterPro" id="IPR000873">
    <property type="entry name" value="AMP-dep_synth/lig_dom"/>
</dbReference>
<evidence type="ECO:0000256" key="1">
    <source>
        <dbReference type="ARBA" id="ARBA00006432"/>
    </source>
</evidence>
<dbReference type="GO" id="GO:0031956">
    <property type="term" value="F:medium-chain fatty acid-CoA ligase activity"/>
    <property type="evidence" value="ECO:0007669"/>
    <property type="project" value="TreeGrafter"/>
</dbReference>
<accession>A0A1W1CRZ8</accession>
<protein>
    <submittedName>
        <fullName evidence="3">FIGfam138462: Acyl-CoA synthetase, AMP-(Fatty) acid ligase</fullName>
    </submittedName>
</protein>
<dbReference type="PANTHER" id="PTHR43201:SF8">
    <property type="entry name" value="ACYL-COA SYNTHETASE FAMILY MEMBER 3"/>
    <property type="match status" value="1"/>
</dbReference>
<dbReference type="Gene3D" id="3.40.50.12780">
    <property type="entry name" value="N-terminal domain of ligase-like"/>
    <property type="match status" value="1"/>
</dbReference>
<dbReference type="EMBL" id="FPHF01000105">
    <property type="protein sequence ID" value="SFV68503.1"/>
    <property type="molecule type" value="Genomic_DNA"/>
</dbReference>
<sequence length="395" mass="44153">MIFTYIDGSNTRNSVSLLDTHHNSGFFETLHADSKLEFIKQFIPAYNAGQKLVLFDKNHTQLLDFHQKNNINSLKDTESLEPDTRLLFFTSGSSGFPVGAFKTQTNLAKEVKALKELVSVKCIKRVVVTVPFVHIYGVLGGLLLPLALGEIELIVKEDFLPYELIEEVKKGDTLVITTPVFIKALGKLSETVDMSSSLFISSTGPLHTDDISVFETLYSADVMQLFGSTETGGIAYKFGVSKKWIPLRDVSVEQKNERLSVSSPYISTFLLQEGIQKLELPFTTEDIIEIDSEGFELLGRSNKIIKIAGKRISALAIESLLEKIEGVERAVVTLVYKKELLRSEQILITLQAKNQLQKSFIKQKINESYGVLTIPFKVVYVETIKLSSMGKKVLF</sequence>
<reference evidence="3" key="1">
    <citation type="submission" date="2016-10" db="EMBL/GenBank/DDBJ databases">
        <authorList>
            <person name="de Groot N.N."/>
        </authorList>
    </citation>
    <scope>NUCLEOTIDE SEQUENCE</scope>
</reference>
<dbReference type="Gene3D" id="3.30.300.30">
    <property type="match status" value="1"/>
</dbReference>
<dbReference type="Pfam" id="PF00501">
    <property type="entry name" value="AMP-binding"/>
    <property type="match status" value="1"/>
</dbReference>
<dbReference type="InterPro" id="IPR045851">
    <property type="entry name" value="AMP-bd_C_sf"/>
</dbReference>